<accession>A0A392S6D8</accession>
<feature type="non-terminal residue" evidence="2">
    <location>
        <position position="23"/>
    </location>
</feature>
<feature type="region of interest" description="Disordered" evidence="1">
    <location>
        <begin position="1"/>
        <end position="23"/>
    </location>
</feature>
<reference evidence="2 3" key="1">
    <citation type="journal article" date="2018" name="Front. Plant Sci.">
        <title>Red Clover (Trifolium pratense) and Zigzag Clover (T. medium) - A Picture of Genomic Similarities and Differences.</title>
        <authorList>
            <person name="Dluhosova J."/>
            <person name="Istvanek J."/>
            <person name="Nedelnik J."/>
            <person name="Repkova J."/>
        </authorList>
    </citation>
    <scope>NUCLEOTIDE SEQUENCE [LARGE SCALE GENOMIC DNA]</scope>
    <source>
        <strain evidence="3">cv. 10/8</strain>
        <tissue evidence="2">Leaf</tissue>
    </source>
</reference>
<organism evidence="2 3">
    <name type="scientific">Trifolium medium</name>
    <dbReference type="NCBI Taxonomy" id="97028"/>
    <lineage>
        <taxon>Eukaryota</taxon>
        <taxon>Viridiplantae</taxon>
        <taxon>Streptophyta</taxon>
        <taxon>Embryophyta</taxon>
        <taxon>Tracheophyta</taxon>
        <taxon>Spermatophyta</taxon>
        <taxon>Magnoliopsida</taxon>
        <taxon>eudicotyledons</taxon>
        <taxon>Gunneridae</taxon>
        <taxon>Pentapetalae</taxon>
        <taxon>rosids</taxon>
        <taxon>fabids</taxon>
        <taxon>Fabales</taxon>
        <taxon>Fabaceae</taxon>
        <taxon>Papilionoideae</taxon>
        <taxon>50 kb inversion clade</taxon>
        <taxon>NPAAA clade</taxon>
        <taxon>Hologalegina</taxon>
        <taxon>IRL clade</taxon>
        <taxon>Trifolieae</taxon>
        <taxon>Trifolium</taxon>
    </lineage>
</organism>
<dbReference type="AlphaFoldDB" id="A0A392S6D8"/>
<protein>
    <submittedName>
        <fullName evidence="2">Uncharacterized protein</fullName>
    </submittedName>
</protein>
<keyword evidence="3" id="KW-1185">Reference proteome</keyword>
<evidence type="ECO:0000256" key="1">
    <source>
        <dbReference type="SAM" id="MobiDB-lite"/>
    </source>
</evidence>
<feature type="compositionally biased region" description="Polar residues" evidence="1">
    <location>
        <begin position="1"/>
        <end position="10"/>
    </location>
</feature>
<comment type="caution">
    <text evidence="2">The sequence shown here is derived from an EMBL/GenBank/DDBJ whole genome shotgun (WGS) entry which is preliminary data.</text>
</comment>
<dbReference type="EMBL" id="LXQA010324300">
    <property type="protein sequence ID" value="MCI43967.1"/>
    <property type="molecule type" value="Genomic_DNA"/>
</dbReference>
<name>A0A392S6D8_9FABA</name>
<evidence type="ECO:0000313" key="3">
    <source>
        <dbReference type="Proteomes" id="UP000265520"/>
    </source>
</evidence>
<sequence>MRVHSVSATGSLWKLRPREARQA</sequence>
<proteinExistence type="predicted"/>
<evidence type="ECO:0000313" key="2">
    <source>
        <dbReference type="EMBL" id="MCI43967.1"/>
    </source>
</evidence>
<dbReference type="Proteomes" id="UP000265520">
    <property type="component" value="Unassembled WGS sequence"/>
</dbReference>